<dbReference type="GO" id="GO:0106430">
    <property type="term" value="F:dihydroorotate dehydrogenase (quinone) activity"/>
    <property type="evidence" value="ECO:0007669"/>
    <property type="project" value="UniProtKB-EC"/>
</dbReference>
<dbReference type="Gene3D" id="3.20.20.70">
    <property type="entry name" value="Aldolase class I"/>
    <property type="match status" value="1"/>
</dbReference>
<comment type="catalytic activity">
    <reaction evidence="10 11">
        <text>(S)-dihydroorotate + a quinone = orotate + a quinol</text>
        <dbReference type="Rhea" id="RHEA:30187"/>
        <dbReference type="ChEBI" id="CHEBI:24646"/>
        <dbReference type="ChEBI" id="CHEBI:30839"/>
        <dbReference type="ChEBI" id="CHEBI:30864"/>
        <dbReference type="ChEBI" id="CHEBI:132124"/>
        <dbReference type="EC" id="1.3.5.2"/>
    </reaction>
</comment>
<keyword evidence="5 11" id="KW-0285">Flavoprotein</keyword>
<dbReference type="Proteomes" id="UP001620408">
    <property type="component" value="Unassembled WGS sequence"/>
</dbReference>
<dbReference type="CDD" id="cd04738">
    <property type="entry name" value="DHOD_2_like"/>
    <property type="match status" value="1"/>
</dbReference>
<evidence type="ECO:0000256" key="5">
    <source>
        <dbReference type="ARBA" id="ARBA00022630"/>
    </source>
</evidence>
<dbReference type="EMBL" id="JADIKD010000010">
    <property type="protein sequence ID" value="MFK2917623.1"/>
    <property type="molecule type" value="Genomic_DNA"/>
</dbReference>
<dbReference type="InterPro" id="IPR013785">
    <property type="entry name" value="Aldolase_TIM"/>
</dbReference>
<organism evidence="13 14">
    <name type="scientific">Dyella koreensis</name>
    <dbReference type="NCBI Taxonomy" id="311235"/>
    <lineage>
        <taxon>Bacteria</taxon>
        <taxon>Pseudomonadati</taxon>
        <taxon>Pseudomonadota</taxon>
        <taxon>Gammaproteobacteria</taxon>
        <taxon>Lysobacterales</taxon>
        <taxon>Rhodanobacteraceae</taxon>
        <taxon>Dyella</taxon>
    </lineage>
</organism>
<proteinExistence type="inferred from homology"/>
<evidence type="ECO:0000256" key="9">
    <source>
        <dbReference type="ARBA" id="ARBA00023136"/>
    </source>
</evidence>
<accession>A0ABW8K401</accession>
<dbReference type="RefSeq" id="WP_379986802.1">
    <property type="nucleotide sequence ID" value="NZ_JADIKD010000010.1"/>
</dbReference>
<comment type="pathway">
    <text evidence="3 11">Pyrimidine metabolism; UMP biosynthesis via de novo pathway; orotate from (S)-dihydroorotate (quinone route): step 1/1.</text>
</comment>
<evidence type="ECO:0000256" key="8">
    <source>
        <dbReference type="ARBA" id="ARBA00023002"/>
    </source>
</evidence>
<dbReference type="NCBIfam" id="NF003652">
    <property type="entry name" value="PRK05286.2-5"/>
    <property type="match status" value="1"/>
</dbReference>
<feature type="binding site" evidence="11">
    <location>
        <position position="216"/>
    </location>
    <ligand>
        <name>FMN</name>
        <dbReference type="ChEBI" id="CHEBI:58210"/>
    </ligand>
</feature>
<feature type="binding site" evidence="11">
    <location>
        <position position="171"/>
    </location>
    <ligand>
        <name>FMN</name>
        <dbReference type="ChEBI" id="CHEBI:58210"/>
    </ligand>
</feature>
<comment type="similarity">
    <text evidence="4 11">Belongs to the dihydroorotate dehydrogenase family. Type 2 subfamily.</text>
</comment>
<feature type="binding site" evidence="11">
    <location>
        <position position="296"/>
    </location>
    <ligand>
        <name>FMN</name>
        <dbReference type="ChEBI" id="CHEBI:58210"/>
    </ligand>
</feature>
<comment type="caution">
    <text evidence="13">The sequence shown here is derived from an EMBL/GenBank/DDBJ whole genome shotgun (WGS) entry which is preliminary data.</text>
</comment>
<feature type="binding site" evidence="11">
    <location>
        <begin position="245"/>
        <end position="246"/>
    </location>
    <ligand>
        <name>substrate</name>
    </ligand>
</feature>
<dbReference type="InterPro" id="IPR012135">
    <property type="entry name" value="Dihydroorotate_DH_1_2"/>
</dbReference>
<evidence type="ECO:0000256" key="6">
    <source>
        <dbReference type="ARBA" id="ARBA00022643"/>
    </source>
</evidence>
<keyword evidence="8 11" id="KW-0560">Oxidoreductase</keyword>
<feature type="binding site" evidence="11">
    <location>
        <begin position="317"/>
        <end position="318"/>
    </location>
    <ligand>
        <name>FMN</name>
        <dbReference type="ChEBI" id="CHEBI:58210"/>
    </ligand>
</feature>
<dbReference type="NCBIfam" id="TIGR01036">
    <property type="entry name" value="pyrD_sub2"/>
    <property type="match status" value="1"/>
</dbReference>
<dbReference type="InterPro" id="IPR005719">
    <property type="entry name" value="Dihydroorotate_DH_2"/>
</dbReference>
<comment type="cofactor">
    <cofactor evidence="11">
        <name>FMN</name>
        <dbReference type="ChEBI" id="CHEBI:58210"/>
    </cofactor>
    <text evidence="11">Binds 1 FMN per subunit.</text>
</comment>
<evidence type="ECO:0000256" key="10">
    <source>
        <dbReference type="ARBA" id="ARBA00048639"/>
    </source>
</evidence>
<name>A0ABW8K401_9GAMM</name>
<feature type="binding site" evidence="11">
    <location>
        <position position="267"/>
    </location>
    <ligand>
        <name>FMN</name>
        <dbReference type="ChEBI" id="CHEBI:58210"/>
    </ligand>
</feature>
<keyword evidence="6 11" id="KW-0288">FMN</keyword>
<dbReference type="SUPFAM" id="SSF51395">
    <property type="entry name" value="FMN-linked oxidoreductases"/>
    <property type="match status" value="1"/>
</dbReference>
<keyword evidence="11" id="KW-1003">Cell membrane</keyword>
<dbReference type="InterPro" id="IPR005720">
    <property type="entry name" value="Dihydroorotate_DH_cat"/>
</dbReference>
<dbReference type="EC" id="1.3.5.2" evidence="11"/>
<dbReference type="InterPro" id="IPR001295">
    <property type="entry name" value="Dihydroorotate_DH_CS"/>
</dbReference>
<dbReference type="PROSITE" id="PS00912">
    <property type="entry name" value="DHODEHASE_2"/>
    <property type="match status" value="1"/>
</dbReference>
<keyword evidence="9 11" id="KW-0472">Membrane</keyword>
<feature type="binding site" evidence="11">
    <location>
        <position position="65"/>
    </location>
    <ligand>
        <name>substrate</name>
    </ligand>
</feature>
<feature type="binding site" evidence="11">
    <location>
        <position position="85"/>
    </location>
    <ligand>
        <name>FMN</name>
        <dbReference type="ChEBI" id="CHEBI:58210"/>
    </ligand>
</feature>
<dbReference type="HAMAP" id="MF_00225">
    <property type="entry name" value="DHO_dh_type2"/>
    <property type="match status" value="1"/>
</dbReference>
<dbReference type="PANTHER" id="PTHR48109:SF4">
    <property type="entry name" value="DIHYDROOROTATE DEHYDROGENASE (QUINONE), MITOCHONDRIAL"/>
    <property type="match status" value="1"/>
</dbReference>
<protein>
    <recommendedName>
        <fullName evidence="11">Dihydroorotate dehydrogenase (quinone)</fullName>
        <ecNumber evidence="11">1.3.5.2</ecNumber>
    </recommendedName>
    <alternativeName>
        <fullName evidence="11">DHOdehase</fullName>
        <shortName evidence="11">DHOD</shortName>
        <shortName evidence="11">DHODase</shortName>
    </alternativeName>
    <alternativeName>
        <fullName evidence="11">Dihydroorotate oxidase</fullName>
    </alternativeName>
</protein>
<evidence type="ECO:0000256" key="1">
    <source>
        <dbReference type="ARBA" id="ARBA00003125"/>
    </source>
</evidence>
<evidence type="ECO:0000256" key="11">
    <source>
        <dbReference type="HAMAP-Rule" id="MF_00225"/>
    </source>
</evidence>
<reference evidence="13 14" key="1">
    <citation type="submission" date="2020-10" db="EMBL/GenBank/DDBJ databases">
        <title>Phylogeny of dyella-like bacteria.</title>
        <authorList>
            <person name="Fu J."/>
        </authorList>
    </citation>
    <scope>NUCLEOTIDE SEQUENCE [LARGE SCALE GENOMIC DNA]</scope>
    <source>
        <strain evidence="13 14">BB4</strain>
    </source>
</reference>
<feature type="binding site" evidence="11">
    <location>
        <position position="176"/>
    </location>
    <ligand>
        <name>substrate</name>
    </ligand>
</feature>
<dbReference type="PANTHER" id="PTHR48109">
    <property type="entry name" value="DIHYDROOROTATE DEHYDROGENASE (QUINONE), MITOCHONDRIAL-RELATED"/>
    <property type="match status" value="1"/>
</dbReference>
<sequence>MYKYLRPLMFALDAETAHRATMYGLDVAHRSNFLHLAAKPPAELPTTAFGIRFPNPVGLAAGLDKNADHLDALGALGFGFVEVGTTTPRPQPGNDKPRMFRLPNHEAVINRLGFNNAGVDALVRNVQQSSYRGVLGINIGKNKDTPNEKAVDDYLFCLERIYAHASYITVNISSPNTQGLRDLQEEATLRRFIETLREAQERLGSQTGARKPMLLKIAPDLSETELDAIADVLLAAKVDGVICTNTTIDHAAVASDPHGNETGGLSGKPLFARSTAVLRGMRKRLGNDIGIIGVGGILDGGDAADKIDAGASLVQIYSGMVYRGPELIAECVNEIRRQREAAPNESGHAG</sequence>
<dbReference type="NCBIfam" id="NF003645">
    <property type="entry name" value="PRK05286.1-2"/>
    <property type="match status" value="1"/>
</dbReference>
<evidence type="ECO:0000313" key="13">
    <source>
        <dbReference type="EMBL" id="MFK2917623.1"/>
    </source>
</evidence>
<comment type="subcellular location">
    <subcellularLocation>
        <location evidence="11">Cell membrane</location>
        <topology evidence="11">Peripheral membrane protein</topology>
    </subcellularLocation>
    <subcellularLocation>
        <location evidence="2">Membrane</location>
    </subcellularLocation>
</comment>
<dbReference type="PIRSF" id="PIRSF000164">
    <property type="entry name" value="DHO_oxidase"/>
    <property type="match status" value="1"/>
</dbReference>
<evidence type="ECO:0000256" key="4">
    <source>
        <dbReference type="ARBA" id="ARBA00005359"/>
    </source>
</evidence>
<feature type="binding site" evidence="11">
    <location>
        <begin position="110"/>
        <end position="114"/>
    </location>
    <ligand>
        <name>substrate</name>
    </ligand>
</feature>
<evidence type="ECO:0000259" key="12">
    <source>
        <dbReference type="Pfam" id="PF01180"/>
    </source>
</evidence>
<gene>
    <name evidence="11" type="primary">pyrD</name>
    <name evidence="13" type="ORF">ISS97_10165</name>
</gene>
<feature type="binding site" evidence="11">
    <location>
        <position position="138"/>
    </location>
    <ligand>
        <name>FMN</name>
        <dbReference type="ChEBI" id="CHEBI:58210"/>
    </ligand>
</feature>
<keyword evidence="14" id="KW-1185">Reference proteome</keyword>
<evidence type="ECO:0000256" key="2">
    <source>
        <dbReference type="ARBA" id="ARBA00004370"/>
    </source>
</evidence>
<evidence type="ECO:0000256" key="3">
    <source>
        <dbReference type="ARBA" id="ARBA00005161"/>
    </source>
</evidence>
<comment type="subunit">
    <text evidence="11">Monomer.</text>
</comment>
<dbReference type="Pfam" id="PF01180">
    <property type="entry name" value="DHO_dh"/>
    <property type="match status" value="1"/>
</dbReference>
<comment type="function">
    <text evidence="1 11">Catalyzes the conversion of dihydroorotate to orotate with quinone as electron acceptor.</text>
</comment>
<feature type="binding site" evidence="11">
    <location>
        <position position="171"/>
    </location>
    <ligand>
        <name>substrate</name>
    </ligand>
</feature>
<dbReference type="InterPro" id="IPR050074">
    <property type="entry name" value="DHO_dehydrogenase"/>
</dbReference>
<feature type="domain" description="Dihydroorotate dehydrogenase catalytic" evidence="12">
    <location>
        <begin position="44"/>
        <end position="336"/>
    </location>
</feature>
<evidence type="ECO:0000313" key="14">
    <source>
        <dbReference type="Proteomes" id="UP001620408"/>
    </source>
</evidence>
<dbReference type="PROSITE" id="PS00911">
    <property type="entry name" value="DHODEHASE_1"/>
    <property type="match status" value="1"/>
</dbReference>
<feature type="active site" description="Nucleophile" evidence="11">
    <location>
        <position position="174"/>
    </location>
</feature>
<dbReference type="NCBIfam" id="NF003644">
    <property type="entry name" value="PRK05286.1-1"/>
    <property type="match status" value="1"/>
</dbReference>
<feature type="binding site" evidence="11">
    <location>
        <position position="244"/>
    </location>
    <ligand>
        <name>FMN</name>
        <dbReference type="ChEBI" id="CHEBI:58210"/>
    </ligand>
</feature>
<evidence type="ECO:0000256" key="7">
    <source>
        <dbReference type="ARBA" id="ARBA00022975"/>
    </source>
</evidence>
<feature type="binding site" evidence="11">
    <location>
        <begin position="61"/>
        <end position="65"/>
    </location>
    <ligand>
        <name>FMN</name>
        <dbReference type="ChEBI" id="CHEBI:58210"/>
    </ligand>
</feature>
<dbReference type="NCBIfam" id="NF003646">
    <property type="entry name" value="PRK05286.1-4"/>
    <property type="match status" value="1"/>
</dbReference>
<keyword evidence="7 11" id="KW-0665">Pyrimidine biosynthesis</keyword>